<organism evidence="1 2">
    <name type="scientific">Streptomyces shenzhenensis</name>
    <dbReference type="NCBI Taxonomy" id="943815"/>
    <lineage>
        <taxon>Bacteria</taxon>
        <taxon>Bacillati</taxon>
        <taxon>Actinomycetota</taxon>
        <taxon>Actinomycetes</taxon>
        <taxon>Kitasatosporales</taxon>
        <taxon>Streptomycetaceae</taxon>
        <taxon>Streptomyces</taxon>
    </lineage>
</organism>
<evidence type="ECO:0000313" key="1">
    <source>
        <dbReference type="EMBL" id="RMB80360.1"/>
    </source>
</evidence>
<dbReference type="Proteomes" id="UP000270471">
    <property type="component" value="Unassembled WGS sequence"/>
</dbReference>
<gene>
    <name evidence="1" type="ORF">CTZ28_40305</name>
</gene>
<sequence length="59" mass="6080">MTGDSPISMYVPCTGFGPSAQVTDTRGLNAVQAAPGSAGDLVLRCGHAVDGLFERVAQW</sequence>
<keyword evidence="2" id="KW-1185">Reference proteome</keyword>
<reference evidence="1 2" key="1">
    <citation type="submission" date="2017-11" db="EMBL/GenBank/DDBJ databases">
        <title>Draft genome of actinobacteria isolated from guarana (Paullinia cupana (Mart.) Ducke.</title>
        <authorList>
            <person name="Siqueira K.A."/>
            <person name="Liotti R.G."/>
            <person name="Mendes T.A.O."/>
            <person name="Soares M.A."/>
        </authorList>
    </citation>
    <scope>NUCLEOTIDE SEQUENCE [LARGE SCALE GENOMIC DNA]</scope>
    <source>
        <strain evidence="1 2">193</strain>
    </source>
</reference>
<proteinExistence type="predicted"/>
<evidence type="ECO:0000313" key="2">
    <source>
        <dbReference type="Proteomes" id="UP000270471"/>
    </source>
</evidence>
<dbReference type="EMBL" id="PENI01000043">
    <property type="protein sequence ID" value="RMB80360.1"/>
    <property type="molecule type" value="Genomic_DNA"/>
</dbReference>
<dbReference type="AlphaFoldDB" id="A0A3M0HWG6"/>
<comment type="caution">
    <text evidence="1">The sequence shown here is derived from an EMBL/GenBank/DDBJ whole genome shotgun (WGS) entry which is preliminary data.</text>
</comment>
<name>A0A3M0HWG6_9ACTN</name>
<protein>
    <submittedName>
        <fullName evidence="1">Uncharacterized protein</fullName>
    </submittedName>
</protein>
<accession>A0A3M0HWG6</accession>